<proteinExistence type="predicted"/>
<gene>
    <name evidence="1" type="ORF">E2C01_051554</name>
</gene>
<dbReference type="EMBL" id="VSRR010014899">
    <property type="protein sequence ID" value="MPC57571.1"/>
    <property type="molecule type" value="Genomic_DNA"/>
</dbReference>
<name>A0A5B7GBX6_PORTR</name>
<comment type="caution">
    <text evidence="1">The sequence shown here is derived from an EMBL/GenBank/DDBJ whole genome shotgun (WGS) entry which is preliminary data.</text>
</comment>
<protein>
    <submittedName>
        <fullName evidence="1">Uncharacterized protein</fullName>
    </submittedName>
</protein>
<dbReference type="AlphaFoldDB" id="A0A5B7GBX6"/>
<dbReference type="OrthoDB" id="6380619at2759"/>
<evidence type="ECO:0000313" key="2">
    <source>
        <dbReference type="Proteomes" id="UP000324222"/>
    </source>
</evidence>
<keyword evidence="2" id="KW-1185">Reference proteome</keyword>
<accession>A0A5B7GBX6</accession>
<evidence type="ECO:0000313" key="1">
    <source>
        <dbReference type="EMBL" id="MPC57571.1"/>
    </source>
</evidence>
<reference evidence="1 2" key="1">
    <citation type="submission" date="2019-05" db="EMBL/GenBank/DDBJ databases">
        <title>Another draft genome of Portunus trituberculatus and its Hox gene families provides insights of decapod evolution.</title>
        <authorList>
            <person name="Jeong J.-H."/>
            <person name="Song I."/>
            <person name="Kim S."/>
            <person name="Choi T."/>
            <person name="Kim D."/>
            <person name="Ryu S."/>
            <person name="Kim W."/>
        </authorList>
    </citation>
    <scope>NUCLEOTIDE SEQUENCE [LARGE SCALE GENOMIC DNA]</scope>
    <source>
        <tissue evidence="1">Muscle</tissue>
    </source>
</reference>
<organism evidence="1 2">
    <name type="scientific">Portunus trituberculatus</name>
    <name type="common">Swimming crab</name>
    <name type="synonym">Neptunus trituberculatus</name>
    <dbReference type="NCBI Taxonomy" id="210409"/>
    <lineage>
        <taxon>Eukaryota</taxon>
        <taxon>Metazoa</taxon>
        <taxon>Ecdysozoa</taxon>
        <taxon>Arthropoda</taxon>
        <taxon>Crustacea</taxon>
        <taxon>Multicrustacea</taxon>
        <taxon>Malacostraca</taxon>
        <taxon>Eumalacostraca</taxon>
        <taxon>Eucarida</taxon>
        <taxon>Decapoda</taxon>
        <taxon>Pleocyemata</taxon>
        <taxon>Brachyura</taxon>
        <taxon>Eubrachyura</taxon>
        <taxon>Portunoidea</taxon>
        <taxon>Portunidae</taxon>
        <taxon>Portuninae</taxon>
        <taxon>Portunus</taxon>
    </lineage>
</organism>
<dbReference type="Proteomes" id="UP000324222">
    <property type="component" value="Unassembled WGS sequence"/>
</dbReference>
<sequence length="142" mass="15544">MYFNTIPASEHVSFQAFSNVSFQYTLQYHSSPISVLAPFIPVYAPVPFQLFSTHHSSHFSTLSFQPLSASIISGHFLIHTPLTFFSFLGTGSEVCGGGACCVPEVTNALLAAGKRSLRKVVSSTADKLLKELTTQRHRFSSK</sequence>